<protein>
    <submittedName>
        <fullName evidence="2">Predicted protein</fullName>
    </submittedName>
</protein>
<proteinExistence type="evidence at transcript level"/>
<evidence type="ECO:0000256" key="1">
    <source>
        <dbReference type="SAM" id="MobiDB-lite"/>
    </source>
</evidence>
<dbReference type="EMBL" id="AK372512">
    <property type="protein sequence ID" value="BAK03710.1"/>
    <property type="molecule type" value="mRNA"/>
</dbReference>
<feature type="region of interest" description="Disordered" evidence="1">
    <location>
        <begin position="141"/>
        <end position="162"/>
    </location>
</feature>
<dbReference type="AlphaFoldDB" id="F2E8N8"/>
<name>F2E8N8_HORVV</name>
<dbReference type="RefSeq" id="XP_044961969.1">
    <property type="nucleotide sequence ID" value="XM_045106034.1"/>
</dbReference>
<feature type="region of interest" description="Disordered" evidence="1">
    <location>
        <begin position="1"/>
        <end position="66"/>
    </location>
</feature>
<feature type="compositionally biased region" description="Low complexity" evidence="1">
    <location>
        <begin position="30"/>
        <end position="54"/>
    </location>
</feature>
<feature type="region of interest" description="Disordered" evidence="1">
    <location>
        <begin position="85"/>
        <end position="106"/>
    </location>
</feature>
<evidence type="ECO:0000313" key="2">
    <source>
        <dbReference type="EMBL" id="BAK03710.1"/>
    </source>
</evidence>
<accession>F2E8N8</accession>
<feature type="compositionally biased region" description="Polar residues" evidence="1">
    <location>
        <begin position="91"/>
        <end position="103"/>
    </location>
</feature>
<organism evidence="2">
    <name type="scientific">Hordeum vulgare subsp. vulgare</name>
    <name type="common">Domesticated barley</name>
    <dbReference type="NCBI Taxonomy" id="112509"/>
    <lineage>
        <taxon>Eukaryota</taxon>
        <taxon>Viridiplantae</taxon>
        <taxon>Streptophyta</taxon>
        <taxon>Embryophyta</taxon>
        <taxon>Tracheophyta</taxon>
        <taxon>Spermatophyta</taxon>
        <taxon>Magnoliopsida</taxon>
        <taxon>Liliopsida</taxon>
        <taxon>Poales</taxon>
        <taxon>Poaceae</taxon>
        <taxon>BOP clade</taxon>
        <taxon>Pooideae</taxon>
        <taxon>Triticodae</taxon>
        <taxon>Triticeae</taxon>
        <taxon>Hordeinae</taxon>
        <taxon>Hordeum</taxon>
    </lineage>
</organism>
<dbReference type="GeneID" id="123413090"/>
<reference evidence="2" key="1">
    <citation type="journal article" date="2011" name="Plant Physiol.">
        <title>Comprehensive sequence analysis of 24,783 barley full-length cDNAs derived from 12 clone libraries.</title>
        <authorList>
            <person name="Matsumoto T."/>
            <person name="Tanaka T."/>
            <person name="Sakai H."/>
            <person name="Amano N."/>
            <person name="Kanamori H."/>
            <person name="Kurita K."/>
            <person name="Kikuta A."/>
            <person name="Kamiya K."/>
            <person name="Yamamoto M."/>
            <person name="Ikawa H."/>
            <person name="Fujii N."/>
            <person name="Hori K."/>
            <person name="Itoh T."/>
            <person name="Sato K."/>
        </authorList>
    </citation>
    <scope>NUCLEOTIDE SEQUENCE</scope>
</reference>
<sequence>MLHLAVWPPRSSSATQTPPERRRERPPPWRSSSPLSSSGIGRPRSDPPRSGGSSSRRRSTASPDCLFFHHRDMAPALVHARGWTKRRPPMLTTSASPCGTSPMPSARLVSASSDARLLRPPKAKPVTAEPAHAGACCASYVGPVPQRSSPEPISNDRLVGPR</sequence>